<feature type="transmembrane region" description="Helical" evidence="2">
    <location>
        <begin position="224"/>
        <end position="246"/>
    </location>
</feature>
<feature type="transmembrane region" description="Helical" evidence="2">
    <location>
        <begin position="365"/>
        <end position="389"/>
    </location>
</feature>
<accession>A0A1E3IRP6</accession>
<keyword evidence="2" id="KW-0812">Transmembrane</keyword>
<proteinExistence type="predicted"/>
<gene>
    <name evidence="3" type="ORF">L203_102230</name>
</gene>
<dbReference type="KEGG" id="cdep:91086442"/>
<sequence>MSRHHSHYHSAQATPFSKPQLLRSPSEPLSSTRHRGQSPQQPIYVLTADGSSLFLVDPSKPSGGEEPPPYASFNIQHLENGEETTGQDGERRLSTLESAREVFLPHPSSPEEAPDHGRQRARTLSTIPCTDRPRPRTSTMVSRSVHGVRPARSFSESQTVYLAPDENTPLLFAPDDPVHVPERLRNKRGLWKSVFYGIMGDDEDVGSWKDGWNRFWRPVGSRDYWASAFHLVLLNFPFALLVWPLLVAGTLAGTALLITLPIGAAVWWLTLFISRSAARLEIIMQLHYHFPQSSTVEPHYHPIFYRPPMRSSLSLPSPSVYSHPASSTEQQWDKRFIQCSYAMLIDHYSYSALSYFLLIKPLLTLFSTVVIIVLLPVAVATVFGLPVWLRILERWGNWQAEVAVENL</sequence>
<organism evidence="3 4">
    <name type="scientific">Cryptococcus depauperatus CBS 7841</name>
    <dbReference type="NCBI Taxonomy" id="1295531"/>
    <lineage>
        <taxon>Eukaryota</taxon>
        <taxon>Fungi</taxon>
        <taxon>Dikarya</taxon>
        <taxon>Basidiomycota</taxon>
        <taxon>Agaricomycotina</taxon>
        <taxon>Tremellomycetes</taxon>
        <taxon>Tremellales</taxon>
        <taxon>Cryptococcaceae</taxon>
        <taxon>Cryptococcus</taxon>
    </lineage>
</organism>
<dbReference type="RefSeq" id="XP_066067754.1">
    <property type="nucleotide sequence ID" value="XM_066211657.1"/>
</dbReference>
<protein>
    <submittedName>
        <fullName evidence="3">Uncharacterized protein</fullName>
    </submittedName>
</protein>
<evidence type="ECO:0000256" key="2">
    <source>
        <dbReference type="SAM" id="Phobius"/>
    </source>
</evidence>
<dbReference type="AlphaFoldDB" id="A0A1E3IRP6"/>
<reference evidence="3" key="2">
    <citation type="journal article" date="2022" name="Elife">
        <title>Obligate sexual reproduction of a homothallic fungus closely related to the Cryptococcus pathogenic species complex.</title>
        <authorList>
            <person name="Passer A.R."/>
            <person name="Clancey S.A."/>
            <person name="Shea T."/>
            <person name="David-Palma M."/>
            <person name="Averette A.F."/>
            <person name="Boekhout T."/>
            <person name="Porcel B.M."/>
            <person name="Nowrousian M."/>
            <person name="Cuomo C.A."/>
            <person name="Sun S."/>
            <person name="Heitman J."/>
            <person name="Coelho M.A."/>
        </authorList>
    </citation>
    <scope>NUCLEOTIDE SEQUENCE</scope>
    <source>
        <strain evidence="3">CBS 7841</strain>
    </source>
</reference>
<feature type="transmembrane region" description="Helical" evidence="2">
    <location>
        <begin position="252"/>
        <end position="274"/>
    </location>
</feature>
<evidence type="ECO:0000256" key="1">
    <source>
        <dbReference type="SAM" id="MobiDB-lite"/>
    </source>
</evidence>
<keyword evidence="2" id="KW-1133">Transmembrane helix</keyword>
<keyword evidence="2" id="KW-0472">Membrane</keyword>
<dbReference type="OrthoDB" id="2576477at2759"/>
<feature type="region of interest" description="Disordered" evidence="1">
    <location>
        <begin position="1"/>
        <end position="73"/>
    </location>
</feature>
<dbReference type="Proteomes" id="UP000094043">
    <property type="component" value="Chromosome 2"/>
</dbReference>
<dbReference type="EMBL" id="CP143785">
    <property type="protein sequence ID" value="WVN87054.1"/>
    <property type="molecule type" value="Genomic_DNA"/>
</dbReference>
<name>A0A1E3IRP6_9TREE</name>
<reference evidence="3" key="3">
    <citation type="submission" date="2024-01" db="EMBL/GenBank/DDBJ databases">
        <authorList>
            <person name="Coelho M.A."/>
            <person name="David-Palma M."/>
            <person name="Shea T."/>
            <person name="Sun S."/>
            <person name="Cuomo C.A."/>
            <person name="Heitman J."/>
        </authorList>
    </citation>
    <scope>NUCLEOTIDE SEQUENCE</scope>
    <source>
        <strain evidence="3">CBS 7841</strain>
    </source>
</reference>
<evidence type="ECO:0000313" key="4">
    <source>
        <dbReference type="Proteomes" id="UP000094043"/>
    </source>
</evidence>
<dbReference type="GeneID" id="91086442"/>
<feature type="region of interest" description="Disordered" evidence="1">
    <location>
        <begin position="127"/>
        <end position="148"/>
    </location>
</feature>
<reference evidence="3" key="1">
    <citation type="submission" date="2016-06" db="EMBL/GenBank/DDBJ databases">
        <authorList>
            <person name="Cuomo C."/>
            <person name="Litvintseva A."/>
            <person name="Heitman J."/>
            <person name="Chen Y."/>
            <person name="Sun S."/>
            <person name="Springer D."/>
            <person name="Dromer F."/>
            <person name="Young S."/>
            <person name="Zeng Q."/>
            <person name="Chapman S."/>
            <person name="Gujja S."/>
            <person name="Saif S."/>
            <person name="Birren B."/>
        </authorList>
    </citation>
    <scope>NUCLEOTIDE SEQUENCE</scope>
    <source>
        <strain evidence="3">CBS 7841</strain>
    </source>
</reference>
<keyword evidence="4" id="KW-1185">Reference proteome</keyword>
<feature type="compositionally biased region" description="Polar residues" evidence="1">
    <location>
        <begin position="27"/>
        <end position="41"/>
    </location>
</feature>
<feature type="transmembrane region" description="Helical" evidence="2">
    <location>
        <begin position="341"/>
        <end position="359"/>
    </location>
</feature>
<evidence type="ECO:0000313" key="3">
    <source>
        <dbReference type="EMBL" id="WVN87054.1"/>
    </source>
</evidence>
<dbReference type="VEuPathDB" id="FungiDB:L203_01485"/>